<organism evidence="2 3">
    <name type="scientific">Eiseniibacteriota bacterium</name>
    <dbReference type="NCBI Taxonomy" id="2212470"/>
    <lineage>
        <taxon>Bacteria</taxon>
        <taxon>Candidatus Eiseniibacteriota</taxon>
    </lineage>
</organism>
<evidence type="ECO:0000313" key="3">
    <source>
        <dbReference type="Proteomes" id="UP000777784"/>
    </source>
</evidence>
<dbReference type="InterPro" id="IPR018445">
    <property type="entry name" value="Put_Phosphate_transp_reg"/>
</dbReference>
<evidence type="ECO:0000256" key="1">
    <source>
        <dbReference type="ARBA" id="ARBA00008591"/>
    </source>
</evidence>
<evidence type="ECO:0000313" key="2">
    <source>
        <dbReference type="EMBL" id="MBU2693099.1"/>
    </source>
</evidence>
<accession>A0A948W7Y8</accession>
<dbReference type="EMBL" id="JAHJDP010000114">
    <property type="protein sequence ID" value="MBU2693099.1"/>
    <property type="molecule type" value="Genomic_DNA"/>
</dbReference>
<sequence>MRIMRNLFGSSPFGMLVEHTRKVHDCVLLMKPLAEALLAEDWDRIKELHHKMSRTEHEADLIKGQIRDQISHVFLMSVGKYELMQFLAVQDDVADSAEDFSVVLMLRKTKVPEELRGDFLALVDQVIKVSEDLLGLAEELSQLSESAFTGEEAKRVLDSIDNVVEEEWKADKLQRVFAKHYYDLEDQLDPTTLFFYDKYCKTLSSVANNAERTAKFLRLIIGKR</sequence>
<dbReference type="NCBIfam" id="TIGR00153">
    <property type="entry name" value="TIGR00153 family protein"/>
    <property type="match status" value="1"/>
</dbReference>
<dbReference type="PANTHER" id="PTHR36536:SF3">
    <property type="entry name" value="UPF0111 PROTEIN HI_1603"/>
    <property type="match status" value="1"/>
</dbReference>
<dbReference type="Proteomes" id="UP000777784">
    <property type="component" value="Unassembled WGS sequence"/>
</dbReference>
<dbReference type="PANTHER" id="PTHR36536">
    <property type="entry name" value="UPF0111 PROTEIN HI_1603"/>
    <property type="match status" value="1"/>
</dbReference>
<dbReference type="InterPro" id="IPR038078">
    <property type="entry name" value="PhoU-like_sf"/>
</dbReference>
<proteinExistence type="inferred from homology"/>
<dbReference type="Pfam" id="PF01865">
    <property type="entry name" value="PhoU_div"/>
    <property type="match status" value="1"/>
</dbReference>
<dbReference type="Gene3D" id="1.20.58.220">
    <property type="entry name" value="Phosphate transport system protein phou homolog 2, domain 2"/>
    <property type="match status" value="1"/>
</dbReference>
<reference evidence="2" key="1">
    <citation type="submission" date="2021-05" db="EMBL/GenBank/DDBJ databases">
        <title>Energy efficiency and biological interactions define the core microbiome of deep oligotrophic groundwater.</title>
        <authorList>
            <person name="Mehrshad M."/>
            <person name="Lopez-Fernandez M."/>
            <person name="Bell E."/>
            <person name="Bernier-Latmani R."/>
            <person name="Bertilsson S."/>
            <person name="Dopson M."/>
        </authorList>
    </citation>
    <scope>NUCLEOTIDE SEQUENCE</scope>
    <source>
        <strain evidence="2">Modern_marine.mb.64</strain>
    </source>
</reference>
<comment type="similarity">
    <text evidence="1">Belongs to the UPF0111 family.</text>
</comment>
<dbReference type="AlphaFoldDB" id="A0A948W7Y8"/>
<dbReference type="InterPro" id="IPR002727">
    <property type="entry name" value="DUF47"/>
</dbReference>
<protein>
    <submittedName>
        <fullName evidence="2">TIGR00153 family protein</fullName>
    </submittedName>
</protein>
<comment type="caution">
    <text evidence="2">The sequence shown here is derived from an EMBL/GenBank/DDBJ whole genome shotgun (WGS) entry which is preliminary data.</text>
</comment>
<name>A0A948W7Y8_UNCEI</name>
<gene>
    <name evidence="2" type="ORF">KJ970_19455</name>
</gene>